<accession>A0A841GNX4</accession>
<evidence type="ECO:0000313" key="1">
    <source>
        <dbReference type="EMBL" id="MBB6069022.1"/>
    </source>
</evidence>
<organism evidence="1 2">
    <name type="scientific">Longimicrobium terrae</name>
    <dbReference type="NCBI Taxonomy" id="1639882"/>
    <lineage>
        <taxon>Bacteria</taxon>
        <taxon>Pseudomonadati</taxon>
        <taxon>Gemmatimonadota</taxon>
        <taxon>Longimicrobiia</taxon>
        <taxon>Longimicrobiales</taxon>
        <taxon>Longimicrobiaceae</taxon>
        <taxon>Longimicrobium</taxon>
    </lineage>
</organism>
<reference evidence="1 2" key="1">
    <citation type="submission" date="2020-08" db="EMBL/GenBank/DDBJ databases">
        <title>Genomic Encyclopedia of Type Strains, Phase IV (KMG-IV): sequencing the most valuable type-strain genomes for metagenomic binning, comparative biology and taxonomic classification.</title>
        <authorList>
            <person name="Goeker M."/>
        </authorList>
    </citation>
    <scope>NUCLEOTIDE SEQUENCE [LARGE SCALE GENOMIC DNA]</scope>
    <source>
        <strain evidence="1 2">DSM 29007</strain>
    </source>
</reference>
<name>A0A841GNX4_9BACT</name>
<dbReference type="Proteomes" id="UP000582837">
    <property type="component" value="Unassembled WGS sequence"/>
</dbReference>
<keyword evidence="2" id="KW-1185">Reference proteome</keyword>
<protein>
    <submittedName>
        <fullName evidence="1">Uncharacterized protein</fullName>
    </submittedName>
</protein>
<sequence>MNYVTVSGTASHVNRSGEITEFRVGRKSIRS</sequence>
<comment type="caution">
    <text evidence="1">The sequence shown here is derived from an EMBL/GenBank/DDBJ whole genome shotgun (WGS) entry which is preliminary data.</text>
</comment>
<proteinExistence type="predicted"/>
<dbReference type="EMBL" id="JACHIA010000001">
    <property type="protein sequence ID" value="MBB6069022.1"/>
    <property type="molecule type" value="Genomic_DNA"/>
</dbReference>
<dbReference type="AlphaFoldDB" id="A0A841GNX4"/>
<gene>
    <name evidence="1" type="ORF">HNQ61_000633</name>
</gene>
<evidence type="ECO:0000313" key="2">
    <source>
        <dbReference type="Proteomes" id="UP000582837"/>
    </source>
</evidence>